<dbReference type="GO" id="GO:0005737">
    <property type="term" value="C:cytoplasm"/>
    <property type="evidence" value="ECO:0007669"/>
    <property type="project" value="UniProtKB-SubCell"/>
</dbReference>
<evidence type="ECO:0000313" key="18">
    <source>
        <dbReference type="Proteomes" id="UP000032366"/>
    </source>
</evidence>
<evidence type="ECO:0000313" key="17">
    <source>
        <dbReference type="EMBL" id="SUM57246.1"/>
    </source>
</evidence>
<dbReference type="InterPro" id="IPR018314">
    <property type="entry name" value="RsmB/NOL1/NOP2-like_CS"/>
</dbReference>
<dbReference type="PROSITE" id="PS51686">
    <property type="entry name" value="SAM_MT_RSMB_NOP"/>
    <property type="match status" value="1"/>
</dbReference>
<feature type="binding site" evidence="14">
    <location>
        <position position="321"/>
    </location>
    <ligand>
        <name>S-adenosyl-L-methionine</name>
        <dbReference type="ChEBI" id="CHEBI:59789"/>
    </ligand>
</feature>
<evidence type="ECO:0000256" key="3">
    <source>
        <dbReference type="ARBA" id="ARBA00007494"/>
    </source>
</evidence>
<dbReference type="InterPro" id="IPR029063">
    <property type="entry name" value="SAM-dependent_MTases_sf"/>
</dbReference>
<name>A0A0D6XP28_9STAP</name>
<sequence length="434" mass="49007">MTSVRELSFQTLEAVLKDGAYSNLKMNEVLQEHPLSAADRGLYTALVYGTLKRKLTLDFYLKPFVKTKIKGWVRRLLWMSAYQFIYMDKIPTHAIINEAVNIAKKRGGKQTGNTVNAILRQLTTQPLRDIDAIKKKEERLSIRYSLPTWIVRHWLTHFGEATTEAIAAQMLLPAVQTVRVNRTKTTVDAAIQQLEQEGYLVTQDPDIAHCLVVEGQGVMQSKLFQQGMMSIQDKSSMFVAEMMDLQPGDHVLDCCSAPGGKACHMAEILSGDGNVLATDIHDHKIGLIQHNIDKLGLTGIQARQQDATTPFDGQFDRILVDAPCSGLGVLRHKPEIRYTMMPETVEQLVQIQLQILENVAQNLKNGGELIYSTCTIEQMENENVIYTFLKAHPEFEFSMIRDPRTGTDVKTLQLLPQDFDADGFFITKIRRKDQ</sequence>
<dbReference type="InterPro" id="IPR023267">
    <property type="entry name" value="RCMT"/>
</dbReference>
<keyword evidence="8 14" id="KW-0808">Transferase</keyword>
<evidence type="ECO:0000256" key="6">
    <source>
        <dbReference type="ARBA" id="ARBA00022552"/>
    </source>
</evidence>
<evidence type="ECO:0000256" key="11">
    <source>
        <dbReference type="ARBA" id="ARBA00030399"/>
    </source>
</evidence>
<dbReference type="FunFam" id="1.10.940.10:FF:000006">
    <property type="entry name" value="16S rRNA (Cytosine(967)-C(5))-methyltransferase RsmB"/>
    <property type="match status" value="1"/>
</dbReference>
<keyword evidence="10 14" id="KW-0694">RNA-binding</keyword>
<comment type="caution">
    <text evidence="14">Lacks conserved residue(s) required for the propagation of feature annotation.</text>
</comment>
<dbReference type="EMBL" id="JXWY01000044">
    <property type="protein sequence ID" value="KIX90392.1"/>
    <property type="molecule type" value="Genomic_DNA"/>
</dbReference>
<evidence type="ECO:0000256" key="10">
    <source>
        <dbReference type="ARBA" id="ARBA00022884"/>
    </source>
</evidence>
<dbReference type="InterPro" id="IPR006027">
    <property type="entry name" value="NusB_RsmB_TIM44"/>
</dbReference>
<organism evidence="17 19">
    <name type="scientific">Staphylococcus microti</name>
    <dbReference type="NCBI Taxonomy" id="569857"/>
    <lineage>
        <taxon>Bacteria</taxon>
        <taxon>Bacillati</taxon>
        <taxon>Bacillota</taxon>
        <taxon>Bacilli</taxon>
        <taxon>Bacillales</taxon>
        <taxon>Staphylococcaceae</taxon>
        <taxon>Staphylococcus</taxon>
    </lineage>
</organism>
<dbReference type="InterPro" id="IPR001678">
    <property type="entry name" value="MeTrfase_RsmB-F_NOP2_dom"/>
</dbReference>
<reference evidence="17 19" key="2">
    <citation type="submission" date="2018-06" db="EMBL/GenBank/DDBJ databases">
        <authorList>
            <consortium name="Pathogen Informatics"/>
            <person name="Doyle S."/>
        </authorList>
    </citation>
    <scope>NUCLEOTIDE SEQUENCE [LARGE SCALE GENOMIC DNA]</scope>
    <source>
        <strain evidence="17 19">NCTC13832</strain>
    </source>
</reference>
<dbReference type="CDD" id="cd02440">
    <property type="entry name" value="AdoMet_MTases"/>
    <property type="match status" value="1"/>
</dbReference>
<evidence type="ECO:0000256" key="5">
    <source>
        <dbReference type="ARBA" id="ARBA00022490"/>
    </source>
</evidence>
<dbReference type="AlphaFoldDB" id="A0A0D6XP28"/>
<dbReference type="GO" id="GO:0006355">
    <property type="term" value="P:regulation of DNA-templated transcription"/>
    <property type="evidence" value="ECO:0007669"/>
    <property type="project" value="InterPro"/>
</dbReference>
<dbReference type="Pfam" id="PF01189">
    <property type="entry name" value="Methyltr_RsmB-F"/>
    <property type="match status" value="1"/>
</dbReference>
<evidence type="ECO:0000256" key="2">
    <source>
        <dbReference type="ARBA" id="ARBA00004496"/>
    </source>
</evidence>
<dbReference type="Proteomes" id="UP000032366">
    <property type="component" value="Unassembled WGS sequence"/>
</dbReference>
<dbReference type="GO" id="GO:0008649">
    <property type="term" value="F:rRNA methyltransferase activity"/>
    <property type="evidence" value="ECO:0007669"/>
    <property type="project" value="InterPro"/>
</dbReference>
<comment type="subcellular location">
    <subcellularLocation>
        <location evidence="2">Cytoplasm</location>
    </subcellularLocation>
</comment>
<comment type="similarity">
    <text evidence="3 14">Belongs to the class I-like SAM-binding methyltransferase superfamily. RsmB/NOP family.</text>
</comment>
<dbReference type="RefSeq" id="WP_044360790.1">
    <property type="nucleotide sequence ID" value="NZ_JXWY01000044.1"/>
</dbReference>
<dbReference type="FunFam" id="3.30.70.1170:FF:000003">
    <property type="entry name" value="16S rRNA (Cytosine(967)-C(5))-methyltransferase RsmB"/>
    <property type="match status" value="1"/>
</dbReference>
<dbReference type="NCBIfam" id="TIGR00563">
    <property type="entry name" value="rsmB"/>
    <property type="match status" value="1"/>
</dbReference>
<dbReference type="Pfam" id="PF22458">
    <property type="entry name" value="RsmF-B_ferredox"/>
    <property type="match status" value="1"/>
</dbReference>
<dbReference type="GO" id="GO:0003723">
    <property type="term" value="F:RNA binding"/>
    <property type="evidence" value="ECO:0007669"/>
    <property type="project" value="UniProtKB-UniRule"/>
</dbReference>
<dbReference type="InterPro" id="IPR049560">
    <property type="entry name" value="MeTrfase_RsmB-F_NOP2_cat"/>
</dbReference>
<dbReference type="InterPro" id="IPR004573">
    <property type="entry name" value="rRNA_ssu_MeTfrase_B"/>
</dbReference>
<keyword evidence="18" id="KW-1185">Reference proteome</keyword>
<dbReference type="SUPFAM" id="SSF53335">
    <property type="entry name" value="S-adenosyl-L-methionine-dependent methyltransferases"/>
    <property type="match status" value="1"/>
</dbReference>
<proteinExistence type="inferred from homology"/>
<keyword evidence="5" id="KW-0963">Cytoplasm</keyword>
<dbReference type="Gene3D" id="3.40.50.150">
    <property type="entry name" value="Vaccinia Virus protein VP39"/>
    <property type="match status" value="1"/>
</dbReference>
<dbReference type="SUPFAM" id="SSF48013">
    <property type="entry name" value="NusB-like"/>
    <property type="match status" value="1"/>
</dbReference>
<dbReference type="EC" id="2.1.1.176" evidence="4"/>
<protein>
    <recommendedName>
        <fullName evidence="4">16S rRNA (cytosine(967)-C(5))-methyltransferase</fullName>
        <ecNumber evidence="4">2.1.1.176</ecNumber>
    </recommendedName>
    <alternativeName>
        <fullName evidence="11">16S rRNA m5C967 methyltransferase</fullName>
    </alternativeName>
    <alternativeName>
        <fullName evidence="12">rRNA (cytosine-C(5)-)-methyltransferase RsmB</fullName>
    </alternativeName>
</protein>
<evidence type="ECO:0000256" key="7">
    <source>
        <dbReference type="ARBA" id="ARBA00022603"/>
    </source>
</evidence>
<evidence type="ECO:0000256" key="12">
    <source>
        <dbReference type="ARBA" id="ARBA00031088"/>
    </source>
</evidence>
<gene>
    <name evidence="17" type="primary">sun</name>
    <name evidence="17" type="ORF">NCTC13832_00920</name>
    <name evidence="16" type="ORF">TP70_07825</name>
</gene>
<evidence type="ECO:0000256" key="9">
    <source>
        <dbReference type="ARBA" id="ARBA00022691"/>
    </source>
</evidence>
<dbReference type="Gene3D" id="3.30.70.1170">
    <property type="entry name" value="Sun protein, domain 3"/>
    <property type="match status" value="1"/>
</dbReference>
<comment type="function">
    <text evidence="1">Specifically methylates the cytosine at position 967 (m5C967) of 16S rRNA.</text>
</comment>
<evidence type="ECO:0000256" key="4">
    <source>
        <dbReference type="ARBA" id="ARBA00012140"/>
    </source>
</evidence>
<evidence type="ECO:0000256" key="13">
    <source>
        <dbReference type="ARBA" id="ARBA00047283"/>
    </source>
</evidence>
<dbReference type="PANTHER" id="PTHR22807">
    <property type="entry name" value="NOP2 YEAST -RELATED NOL1/NOP2/FMU SUN DOMAIN-CONTAINING"/>
    <property type="match status" value="1"/>
</dbReference>
<evidence type="ECO:0000256" key="1">
    <source>
        <dbReference type="ARBA" id="ARBA00002724"/>
    </source>
</evidence>
<reference evidence="16 18" key="1">
    <citation type="submission" date="2015-01" db="EMBL/GenBank/DDBJ databases">
        <authorList>
            <person name="Guo J."/>
        </authorList>
    </citation>
    <scope>NUCLEOTIDE SEQUENCE [LARGE SCALE GENOMIC DNA]</scope>
    <source>
        <strain evidence="16 18">DSM 22147</strain>
    </source>
</reference>
<dbReference type="InterPro" id="IPR054728">
    <property type="entry name" value="RsmB-like_ferredoxin"/>
</dbReference>
<dbReference type="InterPro" id="IPR035926">
    <property type="entry name" value="NusB-like_sf"/>
</dbReference>
<dbReference type="STRING" id="569857.TP70_07825"/>
<dbReference type="PRINTS" id="PR02008">
    <property type="entry name" value="RCMTFAMILY"/>
</dbReference>
<comment type="catalytic activity">
    <reaction evidence="13">
        <text>cytidine(967) in 16S rRNA + S-adenosyl-L-methionine = 5-methylcytidine(967) in 16S rRNA + S-adenosyl-L-homocysteine + H(+)</text>
        <dbReference type="Rhea" id="RHEA:42748"/>
        <dbReference type="Rhea" id="RHEA-COMP:10219"/>
        <dbReference type="Rhea" id="RHEA-COMP:10220"/>
        <dbReference type="ChEBI" id="CHEBI:15378"/>
        <dbReference type="ChEBI" id="CHEBI:57856"/>
        <dbReference type="ChEBI" id="CHEBI:59789"/>
        <dbReference type="ChEBI" id="CHEBI:74483"/>
        <dbReference type="ChEBI" id="CHEBI:82748"/>
        <dbReference type="EC" id="2.1.1.176"/>
    </reaction>
</comment>
<dbReference type="Gene3D" id="1.10.940.10">
    <property type="entry name" value="NusB-like"/>
    <property type="match status" value="1"/>
</dbReference>
<dbReference type="FunFam" id="3.40.50.150:FF:000022">
    <property type="entry name" value="Ribosomal RNA small subunit methyltransferase B"/>
    <property type="match status" value="1"/>
</dbReference>
<feature type="domain" description="SAM-dependent MTase RsmB/NOP-type" evidence="15">
    <location>
        <begin position="166"/>
        <end position="432"/>
    </location>
</feature>
<evidence type="ECO:0000256" key="8">
    <source>
        <dbReference type="ARBA" id="ARBA00022679"/>
    </source>
</evidence>
<dbReference type="EMBL" id="UHDT01000001">
    <property type="protein sequence ID" value="SUM57246.1"/>
    <property type="molecule type" value="Genomic_DNA"/>
</dbReference>
<feature type="active site" description="Nucleophile" evidence="14">
    <location>
        <position position="374"/>
    </location>
</feature>
<keyword evidence="9 14" id="KW-0949">S-adenosyl-L-methionine</keyword>
<feature type="binding site" evidence="14">
    <location>
        <position position="279"/>
    </location>
    <ligand>
        <name>S-adenosyl-L-methionine</name>
        <dbReference type="ChEBI" id="CHEBI:59789"/>
    </ligand>
</feature>
<evidence type="ECO:0000313" key="19">
    <source>
        <dbReference type="Proteomes" id="UP000254100"/>
    </source>
</evidence>
<dbReference type="PANTHER" id="PTHR22807:SF53">
    <property type="entry name" value="RIBOSOMAL RNA SMALL SUBUNIT METHYLTRANSFERASE B-RELATED"/>
    <property type="match status" value="1"/>
</dbReference>
<keyword evidence="6" id="KW-0698">rRNA processing</keyword>
<evidence type="ECO:0000256" key="14">
    <source>
        <dbReference type="PROSITE-ProRule" id="PRU01023"/>
    </source>
</evidence>
<dbReference type="Pfam" id="PF01029">
    <property type="entry name" value="NusB"/>
    <property type="match status" value="1"/>
</dbReference>
<accession>A0A0D6XP28</accession>
<dbReference type="OrthoDB" id="9810297at2"/>
<keyword evidence="7 14" id="KW-0489">Methyltransferase</keyword>
<evidence type="ECO:0000313" key="16">
    <source>
        <dbReference type="EMBL" id="KIX90392.1"/>
    </source>
</evidence>
<dbReference type="Proteomes" id="UP000254100">
    <property type="component" value="Unassembled WGS sequence"/>
</dbReference>
<evidence type="ECO:0000259" key="15">
    <source>
        <dbReference type="PROSITE" id="PS51686"/>
    </source>
</evidence>
<dbReference type="PROSITE" id="PS01153">
    <property type="entry name" value="NOL1_NOP2_SUN"/>
    <property type="match status" value="1"/>
</dbReference>
<feature type="binding site" evidence="14">
    <location>
        <begin position="255"/>
        <end position="261"/>
    </location>
    <ligand>
        <name>S-adenosyl-L-methionine</name>
        <dbReference type="ChEBI" id="CHEBI:59789"/>
    </ligand>
</feature>
<dbReference type="NCBIfam" id="NF011494">
    <property type="entry name" value="PRK14902.1"/>
    <property type="match status" value="1"/>
</dbReference>